<keyword evidence="6" id="KW-1185">Reference proteome</keyword>
<dbReference type="RefSeq" id="WP_211333239.1">
    <property type="nucleotide sequence ID" value="NZ_RBXT01000001.1"/>
</dbReference>
<dbReference type="PANTHER" id="PTHR42776:SF27">
    <property type="entry name" value="DIPEPTIDYL PEPTIDASE FAMILY MEMBER 6"/>
    <property type="match status" value="1"/>
</dbReference>
<keyword evidence="5" id="KW-0645">Protease</keyword>
<dbReference type="InterPro" id="IPR029058">
    <property type="entry name" value="AB_hydrolase_fold"/>
</dbReference>
<dbReference type="Pfam" id="PF00326">
    <property type="entry name" value="Peptidase_S9"/>
    <property type="match status" value="1"/>
</dbReference>
<proteinExistence type="predicted"/>
<feature type="domain" description="Peptidase S9 prolyl oligopeptidase catalytic" evidence="4">
    <location>
        <begin position="475"/>
        <end position="678"/>
    </location>
</feature>
<dbReference type="Gene3D" id="2.120.10.60">
    <property type="entry name" value="Tricorn protease N-terminal domain"/>
    <property type="match status" value="1"/>
</dbReference>
<evidence type="ECO:0000256" key="2">
    <source>
        <dbReference type="ARBA" id="ARBA00022825"/>
    </source>
</evidence>
<dbReference type="AlphaFoldDB" id="A0A495XUJ2"/>
<gene>
    <name evidence="5" type="ORF">DFJ68_0132</name>
</gene>
<dbReference type="InterPro" id="IPR011042">
    <property type="entry name" value="6-blade_b-propeller_TolB-like"/>
</dbReference>
<dbReference type="GO" id="GO:0006508">
    <property type="term" value="P:proteolysis"/>
    <property type="evidence" value="ECO:0007669"/>
    <property type="project" value="InterPro"/>
</dbReference>
<feature type="compositionally biased region" description="Low complexity" evidence="3">
    <location>
        <begin position="681"/>
        <end position="701"/>
    </location>
</feature>
<dbReference type="InterPro" id="IPR011659">
    <property type="entry name" value="WD40"/>
</dbReference>
<evidence type="ECO:0000256" key="1">
    <source>
        <dbReference type="ARBA" id="ARBA00022801"/>
    </source>
</evidence>
<name>A0A495XUJ2_9MICO</name>
<evidence type="ECO:0000259" key="4">
    <source>
        <dbReference type="Pfam" id="PF00326"/>
    </source>
</evidence>
<dbReference type="EMBL" id="RBXT01000001">
    <property type="protein sequence ID" value="RKT76735.1"/>
    <property type="molecule type" value="Genomic_DNA"/>
</dbReference>
<keyword evidence="1" id="KW-0378">Hydrolase</keyword>
<dbReference type="GO" id="GO:0004177">
    <property type="term" value="F:aminopeptidase activity"/>
    <property type="evidence" value="ECO:0007669"/>
    <property type="project" value="UniProtKB-KW"/>
</dbReference>
<feature type="region of interest" description="Disordered" evidence="3">
    <location>
        <begin position="61"/>
        <end position="81"/>
    </location>
</feature>
<reference evidence="5 6" key="1">
    <citation type="submission" date="2018-10" db="EMBL/GenBank/DDBJ databases">
        <title>Sequencing the genomes of 1000 actinobacteria strains.</title>
        <authorList>
            <person name="Klenk H.-P."/>
        </authorList>
    </citation>
    <scope>NUCLEOTIDE SEQUENCE [LARGE SCALE GENOMIC DNA]</scope>
    <source>
        <strain evidence="5 6">DSM 44267</strain>
    </source>
</reference>
<dbReference type="SUPFAM" id="SSF82171">
    <property type="entry name" value="DPP6 N-terminal domain-like"/>
    <property type="match status" value="1"/>
</dbReference>
<keyword evidence="2" id="KW-0720">Serine protease</keyword>
<organism evidence="5 6">
    <name type="scientific">Terracoccus luteus</name>
    <dbReference type="NCBI Taxonomy" id="53356"/>
    <lineage>
        <taxon>Bacteria</taxon>
        <taxon>Bacillati</taxon>
        <taxon>Actinomycetota</taxon>
        <taxon>Actinomycetes</taxon>
        <taxon>Micrococcales</taxon>
        <taxon>Intrasporangiaceae</taxon>
        <taxon>Terracoccus</taxon>
    </lineage>
</organism>
<dbReference type="PANTHER" id="PTHR42776">
    <property type="entry name" value="SERINE PEPTIDASE S9 FAMILY MEMBER"/>
    <property type="match status" value="1"/>
</dbReference>
<dbReference type="GO" id="GO:0004252">
    <property type="term" value="F:serine-type endopeptidase activity"/>
    <property type="evidence" value="ECO:0007669"/>
    <property type="project" value="TreeGrafter"/>
</dbReference>
<evidence type="ECO:0000313" key="5">
    <source>
        <dbReference type="EMBL" id="RKT76735.1"/>
    </source>
</evidence>
<dbReference type="Proteomes" id="UP000278440">
    <property type="component" value="Unassembled WGS sequence"/>
</dbReference>
<dbReference type="Pfam" id="PF07676">
    <property type="entry name" value="PD40"/>
    <property type="match status" value="3"/>
</dbReference>
<dbReference type="Gene3D" id="3.40.50.1820">
    <property type="entry name" value="alpha/beta hydrolase"/>
    <property type="match status" value="1"/>
</dbReference>
<accession>A0A495XUJ2</accession>
<dbReference type="InterPro" id="IPR001375">
    <property type="entry name" value="Peptidase_S9_cat"/>
</dbReference>
<evidence type="ECO:0000313" key="6">
    <source>
        <dbReference type="Proteomes" id="UP000278440"/>
    </source>
</evidence>
<dbReference type="Gene3D" id="2.120.10.30">
    <property type="entry name" value="TolB, C-terminal domain"/>
    <property type="match status" value="1"/>
</dbReference>
<protein>
    <submittedName>
        <fullName evidence="5">Dipeptidyl aminopeptidase/acylaminoacyl peptidase</fullName>
    </submittedName>
</protein>
<comment type="caution">
    <text evidence="5">The sequence shown here is derived from an EMBL/GenBank/DDBJ whole genome shotgun (WGS) entry which is preliminary data.</text>
</comment>
<feature type="region of interest" description="Disordered" evidence="3">
    <location>
        <begin position="681"/>
        <end position="714"/>
    </location>
</feature>
<evidence type="ECO:0000256" key="3">
    <source>
        <dbReference type="SAM" id="MobiDB-lite"/>
    </source>
</evidence>
<keyword evidence="5" id="KW-0031">Aminopeptidase</keyword>
<dbReference type="SUPFAM" id="SSF53474">
    <property type="entry name" value="alpha/beta-Hydrolases"/>
    <property type="match status" value="1"/>
</dbReference>
<sequence length="714" mass="74927">MTRPHRTEAGSTRPMRVDDLAAVATPWGAAVSPDGTQVVYVLRTVDLADDRDVDRLWRVRDGHDPEPLTGGVGDGSPAWSPDGRRMAFVRRASGGGGDAGDRGDGGGAPQLWLLPADGGEATRLTDLPLGAGAPQWSPDGRYLAFGAVVDLAGETADAAARPVVADRLDYHPDGSGYLGTRRRHLHVVDVESGDCRQVTEGDWHVGALAWAPDSRRIAFCADVTADGDLRTRCPVHVVDALEAGAVARQVGLGDGYAQAVTWTQDGTSLVVVGTAGAPSGHAHLLRVTLGGGSAEDDVVDLAPAFDRNVMAGGPAYPGATPVLTSDGKSVLFCARDRGCTHLFSVPLDGGEPQRLLGGEGIVVSGLSVAGSRAVTVRSTPDAFAEVVSLDVDDAARPGRDSDAVTVLTDHAASLAGTELVRRVAREFTIGDGTVVQAWLLTPPGRPGPYPLLLDVHGGPHNAWNGAADPVHLYHQQLVATGWAVLLVNPRGSDGYGETFFTAVAGAWGEADAADFLEPVDALVAEGLADPDRLAVTGYSYGGFMTCHLTSRDHRFAAAVAGGVVTDLRSIVGTADDGAFFVENELGAEPWADPELYERLSPIARVHEVRTPTLVLHGADDHRCPVGQAQQWHYGLRARRVPSRLVLYPGASHLFIVEGRPSHRLDYNERVVDWLTRHVPDAVDATDAPDATDPASDTPADAGSRDPSPAPVGAS</sequence>